<feature type="compositionally biased region" description="Basic and acidic residues" evidence="1">
    <location>
        <begin position="846"/>
        <end position="863"/>
    </location>
</feature>
<feature type="compositionally biased region" description="Pro residues" evidence="1">
    <location>
        <begin position="133"/>
        <end position="144"/>
    </location>
</feature>
<feature type="region of interest" description="Disordered" evidence="1">
    <location>
        <begin position="747"/>
        <end position="770"/>
    </location>
</feature>
<dbReference type="Proteomes" id="UP000001058">
    <property type="component" value="Unassembled WGS sequence"/>
</dbReference>
<evidence type="ECO:0000313" key="3">
    <source>
        <dbReference type="Proteomes" id="UP000001058"/>
    </source>
</evidence>
<feature type="region of interest" description="Disordered" evidence="1">
    <location>
        <begin position="263"/>
        <end position="297"/>
    </location>
</feature>
<feature type="compositionally biased region" description="Pro residues" evidence="1">
    <location>
        <begin position="440"/>
        <end position="449"/>
    </location>
</feature>
<feature type="compositionally biased region" description="Low complexity" evidence="1">
    <location>
        <begin position="266"/>
        <end position="281"/>
    </location>
</feature>
<sequence length="919" mass="97773">MAFSIQILTWPVIVIDDYVCDASVYSSPRKSGEEVGLSATKAQTSYKTKNAFLVWSLLHERNSSISFAPLQCDGYGYGTQAVALCAAGRGAKADPWVAGLGFRLRLSEEVWVACASSVGLQLHNANTDRAAAPAPPPGGAPPPAARDGDRGREERGGEPHGGLAVPELRKLQAQLEPQPVEMLLVTPLVCDDVLPTALMRRLAMAFDPAGATPYWRQHRYGRRKTPFFSYLYRLDQPPTSVVEEAIQELHRRLLLPLLQTAKSEGQQQLQQQPESASFPAPFGAPTPPPRPHSETDSVLEFRTTGSAAERAAGFTALAVAPTAVPSATGRRPPAVAVVEWWAHHRDPAAAHQLHFDVNEDVLRRGLDAYHLVHPMISSVLFLPTAPLPLPVAVTAAAAAAGANVAEAANVAEVAVAAALRGEEAATARSLKSVSDLPLPSSSPPPPPKPFSYSGRALPGSGPGFGFGFGSRGEGNDGQEAQGHVRSDPIAAADHPAPSTSPSPSPVALRAWAIGPRQNRLLLFPGNLLHGVVPQPFPPKPKLPPLRPSSSPPRVQCPLAPPPPLPQRDDAASRSPLPPFPDPTRQRQHPPPPPPSRPAVVTRSQLGTAAAAAVPPPPRRITLMMAWCFQTAPITSTTKVENNICDNVGVDNSGNWRTVDMQTRDDEKQDVTVKPAVAAVVPAASAVATARAIGGSSGDGAAGRALPSPPPRPPRDDSLTAPAGRRTSQPQLSWRHWFAALQDRNPVSEPSYNADGSSSGGGGGGGGGGVTRLRWAVPECVSPAWVTVGATQTRKEQEAEEEEEARWELTRQALRGMAIALGVLPEPLIAEVVQWRQQQQQQQQQQEQKDGAEGLQEGEHKDEEGKEGEEGGEGEGGGSLQEPSAALRRVMEALQLPDLRLFLRHPRELEHLYLPPAAGV</sequence>
<feature type="compositionally biased region" description="Gly residues" evidence="1">
    <location>
        <begin position="757"/>
        <end position="769"/>
    </location>
</feature>
<dbReference type="GeneID" id="9615501"/>
<gene>
    <name evidence="2" type="ORF">VOLCADRAFT_91915</name>
</gene>
<protein>
    <submittedName>
        <fullName evidence="2">Uncharacterized protein</fullName>
    </submittedName>
</protein>
<proteinExistence type="predicted"/>
<dbReference type="RefSeq" id="XP_002951433.1">
    <property type="nucleotide sequence ID" value="XM_002951387.1"/>
</dbReference>
<dbReference type="OrthoDB" id="552399at2759"/>
<dbReference type="KEGG" id="vcn:VOLCADRAFT_91915"/>
<feature type="region of interest" description="Disordered" evidence="1">
    <location>
        <begin position="463"/>
        <end position="482"/>
    </location>
</feature>
<feature type="compositionally biased region" description="Basic and acidic residues" evidence="1">
    <location>
        <begin position="146"/>
        <end position="158"/>
    </location>
</feature>
<dbReference type="InParanoid" id="D8TYA4"/>
<feature type="compositionally biased region" description="Pro residues" evidence="1">
    <location>
        <begin position="534"/>
        <end position="550"/>
    </location>
</feature>
<accession>D8TYA4</accession>
<keyword evidence="3" id="KW-1185">Reference proteome</keyword>
<feature type="compositionally biased region" description="Gly residues" evidence="1">
    <location>
        <begin position="463"/>
        <end position="472"/>
    </location>
</feature>
<feature type="compositionally biased region" description="Low complexity" evidence="1">
    <location>
        <begin position="430"/>
        <end position="439"/>
    </location>
</feature>
<feature type="region of interest" description="Disordered" evidence="1">
    <location>
        <begin position="430"/>
        <end position="456"/>
    </location>
</feature>
<feature type="region of interest" description="Disordered" evidence="1">
    <location>
        <begin position="534"/>
        <end position="613"/>
    </location>
</feature>
<name>D8TYA4_VOLCA</name>
<feature type="region of interest" description="Disordered" evidence="1">
    <location>
        <begin position="692"/>
        <end position="732"/>
    </location>
</feature>
<evidence type="ECO:0000313" key="2">
    <source>
        <dbReference type="EMBL" id="EFJ47609.1"/>
    </source>
</evidence>
<organism evidence="3">
    <name type="scientific">Volvox carteri f. nagariensis</name>
    <dbReference type="NCBI Taxonomy" id="3068"/>
    <lineage>
        <taxon>Eukaryota</taxon>
        <taxon>Viridiplantae</taxon>
        <taxon>Chlorophyta</taxon>
        <taxon>core chlorophytes</taxon>
        <taxon>Chlorophyceae</taxon>
        <taxon>CS clade</taxon>
        <taxon>Chlamydomonadales</taxon>
        <taxon>Volvocaceae</taxon>
        <taxon>Volvox</taxon>
    </lineage>
</organism>
<dbReference type="EMBL" id="GL378344">
    <property type="protein sequence ID" value="EFJ47609.1"/>
    <property type="molecule type" value="Genomic_DNA"/>
</dbReference>
<evidence type="ECO:0000256" key="1">
    <source>
        <dbReference type="SAM" id="MobiDB-lite"/>
    </source>
</evidence>
<feature type="region of interest" description="Disordered" evidence="1">
    <location>
        <begin position="128"/>
        <end position="166"/>
    </location>
</feature>
<dbReference type="AlphaFoldDB" id="D8TYA4"/>
<feature type="region of interest" description="Disordered" evidence="1">
    <location>
        <begin position="840"/>
        <end position="885"/>
    </location>
</feature>
<reference evidence="2 3" key="1">
    <citation type="journal article" date="2010" name="Science">
        <title>Genomic analysis of organismal complexity in the multicellular green alga Volvox carteri.</title>
        <authorList>
            <person name="Prochnik S.E."/>
            <person name="Umen J."/>
            <person name="Nedelcu A.M."/>
            <person name="Hallmann A."/>
            <person name="Miller S.M."/>
            <person name="Nishii I."/>
            <person name="Ferris P."/>
            <person name="Kuo A."/>
            <person name="Mitros T."/>
            <person name="Fritz-Laylin L.K."/>
            <person name="Hellsten U."/>
            <person name="Chapman J."/>
            <person name="Simakov O."/>
            <person name="Rensing S.A."/>
            <person name="Terry A."/>
            <person name="Pangilinan J."/>
            <person name="Kapitonov V."/>
            <person name="Jurka J."/>
            <person name="Salamov A."/>
            <person name="Shapiro H."/>
            <person name="Schmutz J."/>
            <person name="Grimwood J."/>
            <person name="Lindquist E."/>
            <person name="Lucas S."/>
            <person name="Grigoriev I.V."/>
            <person name="Schmitt R."/>
            <person name="Kirk D."/>
            <person name="Rokhsar D.S."/>
        </authorList>
    </citation>
    <scope>NUCLEOTIDE SEQUENCE [LARGE SCALE GENOMIC DNA]</scope>
    <source>
        <strain evidence="3">f. Nagariensis / Eve</strain>
    </source>
</reference>